<reference evidence="2" key="2">
    <citation type="submission" date="2014-05" db="EMBL/GenBank/DDBJ databases">
        <authorList>
            <person name="Jackson C.J."/>
            <person name="Reyes-Prieto A."/>
        </authorList>
    </citation>
    <scope>NUCLEOTIDE SEQUENCE</scope>
    <source>
        <strain evidence="2">SAG 4.97</strain>
    </source>
</reference>
<feature type="transmembrane region" description="Helical" evidence="1">
    <location>
        <begin position="54"/>
        <end position="71"/>
    </location>
</feature>
<protein>
    <submittedName>
        <fullName evidence="2">Succinate dehydrogenase subunit 4</fullName>
    </submittedName>
</protein>
<organism evidence="2">
    <name type="scientific">Cyanoptyche gloeocystis</name>
    <dbReference type="NCBI Taxonomy" id="77922"/>
    <lineage>
        <taxon>Eukaryota</taxon>
        <taxon>Glaucocystophyceae</taxon>
        <taxon>Glaucocystophyceae incertae sedis</taxon>
        <taxon>Cyanoptyche</taxon>
    </lineage>
</organism>
<gene>
    <name evidence="2" type="primary">sdh4</name>
</gene>
<dbReference type="RefSeq" id="YP_009092482.1">
    <property type="nucleotide sequence ID" value="NC_025294.1"/>
</dbReference>
<geneLocation type="mitochondrion" evidence="2"/>
<dbReference type="AlphaFoldDB" id="A0A096Y6W2"/>
<keyword evidence="2" id="KW-0496">Mitochondrion</keyword>
<keyword evidence="1" id="KW-0472">Membrane</keyword>
<dbReference type="GeneID" id="20832964"/>
<sequence length="72" mass="8600">MQFSIIHKIVTFLLMLTFIFWVDVNILLILLYTHIVDGIISVIYDYVHDVTQKIFYIIATQMLFMLSLLQYL</sequence>
<keyword evidence="1" id="KW-0812">Transmembrane</keyword>
<keyword evidence="1" id="KW-1133">Transmembrane helix</keyword>
<feature type="transmembrane region" description="Helical" evidence="1">
    <location>
        <begin position="12"/>
        <end position="34"/>
    </location>
</feature>
<accession>A0A096Y6W2</accession>
<reference evidence="2" key="1">
    <citation type="journal article" date="2014" name="Genome Biol. Evol.">
        <title>The mitochondrial genomes of the glaucophytes Gloeochaete wittrockiana and Cyanoptyche gloeocystis: multilocus phylogenetics suggests a monophyletic archaeplastida.</title>
        <authorList>
            <person name="Jackson C."/>
            <person name="Reyes-Prieto A."/>
        </authorList>
    </citation>
    <scope>NUCLEOTIDE SEQUENCE</scope>
    <source>
        <strain evidence="2">SAG 4.97</strain>
    </source>
</reference>
<evidence type="ECO:0000256" key="1">
    <source>
        <dbReference type="SAM" id="Phobius"/>
    </source>
</evidence>
<evidence type="ECO:0000313" key="2">
    <source>
        <dbReference type="EMBL" id="AIM52068.1"/>
    </source>
</evidence>
<name>A0A096Y6W2_9EUKA</name>
<proteinExistence type="predicted"/>
<dbReference type="EMBL" id="KJ867411">
    <property type="protein sequence ID" value="AIM52068.1"/>
    <property type="molecule type" value="Genomic_DNA"/>
</dbReference>